<dbReference type="GO" id="GO:0008270">
    <property type="term" value="F:zinc ion binding"/>
    <property type="evidence" value="ECO:0007669"/>
    <property type="project" value="InterPro"/>
</dbReference>
<evidence type="ECO:0000313" key="3">
    <source>
        <dbReference type="EMBL" id="KAG9254003.1"/>
    </source>
</evidence>
<dbReference type="AlphaFoldDB" id="A0A9P7ZKW2"/>
<evidence type="ECO:0000256" key="1">
    <source>
        <dbReference type="ARBA" id="ARBA00023242"/>
    </source>
</evidence>
<feature type="compositionally biased region" description="Low complexity" evidence="2">
    <location>
        <begin position="229"/>
        <end position="242"/>
    </location>
</feature>
<feature type="compositionally biased region" description="Low complexity" evidence="2">
    <location>
        <begin position="114"/>
        <end position="135"/>
    </location>
</feature>
<evidence type="ECO:0000256" key="2">
    <source>
        <dbReference type="SAM" id="MobiDB-lite"/>
    </source>
</evidence>
<feature type="compositionally biased region" description="Polar residues" evidence="2">
    <location>
        <begin position="202"/>
        <end position="211"/>
    </location>
</feature>
<dbReference type="GeneID" id="70288316"/>
<dbReference type="RefSeq" id="XP_046117927.1">
    <property type="nucleotide sequence ID" value="XM_046257413.1"/>
</dbReference>
<evidence type="ECO:0000313" key="4">
    <source>
        <dbReference type="Proteomes" id="UP000887229"/>
    </source>
</evidence>
<organism evidence="3 4">
    <name type="scientific">Emericellopsis atlantica</name>
    <dbReference type="NCBI Taxonomy" id="2614577"/>
    <lineage>
        <taxon>Eukaryota</taxon>
        <taxon>Fungi</taxon>
        <taxon>Dikarya</taxon>
        <taxon>Ascomycota</taxon>
        <taxon>Pezizomycotina</taxon>
        <taxon>Sordariomycetes</taxon>
        <taxon>Hypocreomycetidae</taxon>
        <taxon>Hypocreales</taxon>
        <taxon>Bionectriaceae</taxon>
        <taxon>Emericellopsis</taxon>
    </lineage>
</organism>
<dbReference type="SUPFAM" id="SSF57701">
    <property type="entry name" value="Zn2/Cys6 DNA-binding domain"/>
    <property type="match status" value="1"/>
</dbReference>
<feature type="compositionally biased region" description="Polar residues" evidence="2">
    <location>
        <begin position="98"/>
        <end position="112"/>
    </location>
</feature>
<keyword evidence="4" id="KW-1185">Reference proteome</keyword>
<dbReference type="InterPro" id="IPR036864">
    <property type="entry name" value="Zn2-C6_fun-type_DNA-bd_sf"/>
</dbReference>
<gene>
    <name evidence="3" type="ORF">F5Z01DRAFT_111142</name>
</gene>
<accession>A0A9P7ZKW2</accession>
<feature type="region of interest" description="Disordered" evidence="2">
    <location>
        <begin position="193"/>
        <end position="245"/>
    </location>
</feature>
<feature type="region of interest" description="Disordered" evidence="2">
    <location>
        <begin position="98"/>
        <end position="143"/>
    </location>
</feature>
<sequence length="491" mass="51407">MTFTHNLPQGFTVFQTQLGAPLQFIPALGTQELDDMVSMYVPGSAPLSDKRATISVDFLEYAQVTGQAFKFYVVPGYVATSPAESPTTASLSASSINASPVTSNWDWSSVTGGPSRPAVASRKASSSASSRRPAATTSDFSHLPGMKILTKDGLDVTNDAARGSKTKEQRDHAHLMRVIKACDSCRRKKVRCDPSHKKRAATTASPSQQPVVSGRVAKKARISQEKTVAPAATTTPSTTPSSDMLAASSFDTELDWDAFLNIPEADGTLDMTATGDEFWNDLSIPHPGGEEGYNFFHNPQDVLSQSVFGQDAFATSTTSSLSALGDSLSSILSTSSSDQSPSLDVVEQWWSPASIEGDLGSNGELQLATSPGLADEETFTAPAPMAGSLVSLNVWSPDPGCAPLSSPLPAPLPAPSQTILGDSSGRSGGLLYYAAMAMMSATSSSSSSNRKQLRSHGRVAHGALSGSLKTSLAAVVPIVAMSFVAATSWLT</sequence>
<dbReference type="Proteomes" id="UP000887229">
    <property type="component" value="Unassembled WGS sequence"/>
</dbReference>
<dbReference type="GO" id="GO:0000981">
    <property type="term" value="F:DNA-binding transcription factor activity, RNA polymerase II-specific"/>
    <property type="evidence" value="ECO:0007669"/>
    <property type="project" value="InterPro"/>
</dbReference>
<evidence type="ECO:0008006" key="5">
    <source>
        <dbReference type="Google" id="ProtNLM"/>
    </source>
</evidence>
<dbReference type="EMBL" id="MU251255">
    <property type="protein sequence ID" value="KAG9254003.1"/>
    <property type="molecule type" value="Genomic_DNA"/>
</dbReference>
<dbReference type="InterPro" id="IPR001138">
    <property type="entry name" value="Zn2Cys6_DnaBD"/>
</dbReference>
<name>A0A9P7ZKW2_9HYPO</name>
<dbReference type="CDD" id="cd00067">
    <property type="entry name" value="GAL4"/>
    <property type="match status" value="1"/>
</dbReference>
<proteinExistence type="predicted"/>
<reference evidence="3" key="1">
    <citation type="journal article" date="2021" name="IMA Fungus">
        <title>Genomic characterization of three marine fungi, including Emericellopsis atlantica sp. nov. with signatures of a generalist lifestyle and marine biomass degradation.</title>
        <authorList>
            <person name="Hagestad O.C."/>
            <person name="Hou L."/>
            <person name="Andersen J.H."/>
            <person name="Hansen E.H."/>
            <person name="Altermark B."/>
            <person name="Li C."/>
            <person name="Kuhnert E."/>
            <person name="Cox R.J."/>
            <person name="Crous P.W."/>
            <person name="Spatafora J.W."/>
            <person name="Lail K."/>
            <person name="Amirebrahimi M."/>
            <person name="Lipzen A."/>
            <person name="Pangilinan J."/>
            <person name="Andreopoulos W."/>
            <person name="Hayes R.D."/>
            <person name="Ng V."/>
            <person name="Grigoriev I.V."/>
            <person name="Jackson S.A."/>
            <person name="Sutton T.D.S."/>
            <person name="Dobson A.D.W."/>
            <person name="Rama T."/>
        </authorList>
    </citation>
    <scope>NUCLEOTIDE SEQUENCE</scope>
    <source>
        <strain evidence="3">TS7</strain>
    </source>
</reference>
<comment type="caution">
    <text evidence="3">The sequence shown here is derived from an EMBL/GenBank/DDBJ whole genome shotgun (WGS) entry which is preliminary data.</text>
</comment>
<dbReference type="OrthoDB" id="4850804at2759"/>
<protein>
    <recommendedName>
        <fullName evidence="5">Zn(2)-C6 fungal-type domain-containing protein</fullName>
    </recommendedName>
</protein>
<keyword evidence="1" id="KW-0539">Nucleus</keyword>